<keyword evidence="2" id="KW-1185">Reference proteome</keyword>
<dbReference type="EMBL" id="OZ035826">
    <property type="protein sequence ID" value="CAL1603628.1"/>
    <property type="molecule type" value="Genomic_DNA"/>
</dbReference>
<dbReference type="Proteomes" id="UP001497482">
    <property type="component" value="Chromosome 4"/>
</dbReference>
<gene>
    <name evidence="1" type="ORF">KC01_LOCUS31286</name>
</gene>
<name>A0AAV2LMK4_KNICA</name>
<evidence type="ECO:0000313" key="1">
    <source>
        <dbReference type="EMBL" id="CAL1603628.1"/>
    </source>
</evidence>
<reference evidence="1 2" key="1">
    <citation type="submission" date="2024-04" db="EMBL/GenBank/DDBJ databases">
        <authorList>
            <person name="Waldvogel A.-M."/>
            <person name="Schoenle A."/>
        </authorList>
    </citation>
    <scope>NUCLEOTIDE SEQUENCE [LARGE SCALE GENOMIC DNA]</scope>
</reference>
<organism evidence="1 2">
    <name type="scientific">Knipowitschia caucasica</name>
    <name type="common">Caucasian dwarf goby</name>
    <name type="synonym">Pomatoschistus caucasicus</name>
    <dbReference type="NCBI Taxonomy" id="637954"/>
    <lineage>
        <taxon>Eukaryota</taxon>
        <taxon>Metazoa</taxon>
        <taxon>Chordata</taxon>
        <taxon>Craniata</taxon>
        <taxon>Vertebrata</taxon>
        <taxon>Euteleostomi</taxon>
        <taxon>Actinopterygii</taxon>
        <taxon>Neopterygii</taxon>
        <taxon>Teleostei</taxon>
        <taxon>Neoteleostei</taxon>
        <taxon>Acanthomorphata</taxon>
        <taxon>Gobiaria</taxon>
        <taxon>Gobiiformes</taxon>
        <taxon>Gobioidei</taxon>
        <taxon>Gobiidae</taxon>
        <taxon>Gobiinae</taxon>
        <taxon>Knipowitschia</taxon>
    </lineage>
</organism>
<sequence>MTESQRCVGDAALRAATDSCDRKVVFAAYMCVCVKKESARLRRLLIAIGDLPTRCRHSLFPSTEFTLRVREGLLVPKELFLTFSADGWSYAGTVQSSAQRTMKRGCHVEKWVFRCYPGLARLLSNLLSSPSTSES</sequence>
<protein>
    <submittedName>
        <fullName evidence="1">Uncharacterized protein</fullName>
    </submittedName>
</protein>
<accession>A0AAV2LMK4</accession>
<dbReference type="AlphaFoldDB" id="A0AAV2LMK4"/>
<evidence type="ECO:0000313" key="2">
    <source>
        <dbReference type="Proteomes" id="UP001497482"/>
    </source>
</evidence>
<proteinExistence type="predicted"/>